<dbReference type="InterPro" id="IPR036291">
    <property type="entry name" value="NAD(P)-bd_dom_sf"/>
</dbReference>
<dbReference type="GO" id="GO:0005996">
    <property type="term" value="P:monosaccharide metabolic process"/>
    <property type="evidence" value="ECO:0007669"/>
    <property type="project" value="TreeGrafter"/>
</dbReference>
<dbReference type="SUPFAM" id="SSF51735">
    <property type="entry name" value="NAD(P)-binding Rossmann-fold domains"/>
    <property type="match status" value="1"/>
</dbReference>
<accession>A0A8H7WEX1</accession>
<protein>
    <recommendedName>
        <fullName evidence="2">NAD-dependent epimerase/dehydratase domain-containing protein</fullName>
    </recommendedName>
</protein>
<organism evidence="3 4">
    <name type="scientific">Cadophora malorum</name>
    <dbReference type="NCBI Taxonomy" id="108018"/>
    <lineage>
        <taxon>Eukaryota</taxon>
        <taxon>Fungi</taxon>
        <taxon>Dikarya</taxon>
        <taxon>Ascomycota</taxon>
        <taxon>Pezizomycotina</taxon>
        <taxon>Leotiomycetes</taxon>
        <taxon>Helotiales</taxon>
        <taxon>Ploettnerulaceae</taxon>
        <taxon>Cadophora</taxon>
    </lineage>
</organism>
<proteinExistence type="predicted"/>
<dbReference type="GO" id="GO:0005829">
    <property type="term" value="C:cytosol"/>
    <property type="evidence" value="ECO:0007669"/>
    <property type="project" value="TreeGrafter"/>
</dbReference>
<dbReference type="OrthoDB" id="9402762at2759"/>
<gene>
    <name evidence="3" type="ORF">IFR04_003345</name>
</gene>
<evidence type="ECO:0000313" key="4">
    <source>
        <dbReference type="Proteomes" id="UP000664132"/>
    </source>
</evidence>
<dbReference type="PRINTS" id="PR01713">
    <property type="entry name" value="NUCEPIMERASE"/>
</dbReference>
<dbReference type="InterPro" id="IPR001509">
    <property type="entry name" value="Epimerase_deHydtase"/>
</dbReference>
<dbReference type="PANTHER" id="PTHR43725">
    <property type="entry name" value="UDP-GLUCOSE 4-EPIMERASE"/>
    <property type="match status" value="1"/>
</dbReference>
<dbReference type="PANTHER" id="PTHR43725:SF3">
    <property type="entry name" value="UDP-GLUCOSE 4-EPIMERASE (EUROFUNG)"/>
    <property type="match status" value="1"/>
</dbReference>
<dbReference type="Gene3D" id="3.90.25.10">
    <property type="entry name" value="UDP-galactose 4-epimerase, domain 1"/>
    <property type="match status" value="1"/>
</dbReference>
<evidence type="ECO:0000313" key="3">
    <source>
        <dbReference type="EMBL" id="KAG4423522.1"/>
    </source>
</evidence>
<feature type="region of interest" description="Disordered" evidence="1">
    <location>
        <begin position="1"/>
        <end position="30"/>
    </location>
</feature>
<evidence type="ECO:0000256" key="1">
    <source>
        <dbReference type="SAM" id="MobiDB-lite"/>
    </source>
</evidence>
<feature type="domain" description="NAD-dependent epimerase/dehydratase" evidence="2">
    <location>
        <begin position="42"/>
        <end position="347"/>
    </location>
</feature>
<name>A0A8H7WEX1_9HELO</name>
<reference evidence="3" key="1">
    <citation type="submission" date="2021-02" db="EMBL/GenBank/DDBJ databases">
        <title>Genome sequence Cadophora malorum strain M34.</title>
        <authorList>
            <person name="Stefanovic E."/>
            <person name="Vu D."/>
            <person name="Scully C."/>
            <person name="Dijksterhuis J."/>
            <person name="Roader J."/>
            <person name="Houbraken J."/>
        </authorList>
    </citation>
    <scope>NUCLEOTIDE SEQUENCE</scope>
    <source>
        <strain evidence="3">M34</strain>
    </source>
</reference>
<comment type="caution">
    <text evidence="3">The sequence shown here is derived from an EMBL/GenBank/DDBJ whole genome shotgun (WGS) entry which is preliminary data.</text>
</comment>
<dbReference type="EMBL" id="JAFJYH010000033">
    <property type="protein sequence ID" value="KAG4423522.1"/>
    <property type="molecule type" value="Genomic_DNA"/>
</dbReference>
<dbReference type="AlphaFoldDB" id="A0A8H7WEX1"/>
<sequence length="422" mass="46621">MYSPAPSSSGSSTNQSNPSTPGTDLGNLFDDGQFQPNSDEYILVTGGLGFIGSHTSLELLKTGYNVIIVDDYSNSFDDVLSKLQTLADHHFDEHGGQCPKLEFHNVNYSDEIFLRALFEAHRAPSFRDRKKTDITGVIHFAAFKAVEGSIREPLKYYQNNVGGLIELLTLLDEYNIKSFIFSSSAVVYGSLDGKDEHLMEEYVVHQDEEFKDMDGTIRHSKPGCTRITNPYGRTKFFGEAILADLARSDPSWNIVGLRYFNPIGCDPSGLIGEDPRGTPSNLLPVIVKVITGQCDELAIYGGNWNTPDGTAIRDFIHVKDLARGHLAALAAARDNRIPGGYRTYNLGTGAGYSVLNVVAAMEAVIECDIPKRIVARREGDVQSSVASAIRAKRELGWETKESLEQACRDVWNFLVVNRERDI</sequence>
<dbReference type="FunFam" id="3.40.50.720:FF:000418">
    <property type="entry name" value="UDP-glucose 4-epimerase 5"/>
    <property type="match status" value="1"/>
</dbReference>
<dbReference type="GO" id="GO:0003978">
    <property type="term" value="F:UDP-glucose 4-epimerase activity"/>
    <property type="evidence" value="ECO:0007669"/>
    <property type="project" value="TreeGrafter"/>
</dbReference>
<feature type="compositionally biased region" description="Low complexity" evidence="1">
    <location>
        <begin position="1"/>
        <end position="22"/>
    </location>
</feature>
<dbReference type="Proteomes" id="UP000664132">
    <property type="component" value="Unassembled WGS sequence"/>
</dbReference>
<dbReference type="Pfam" id="PF01370">
    <property type="entry name" value="Epimerase"/>
    <property type="match status" value="1"/>
</dbReference>
<keyword evidence="4" id="KW-1185">Reference proteome</keyword>
<dbReference type="Gene3D" id="3.40.50.720">
    <property type="entry name" value="NAD(P)-binding Rossmann-like Domain"/>
    <property type="match status" value="1"/>
</dbReference>
<evidence type="ECO:0000259" key="2">
    <source>
        <dbReference type="Pfam" id="PF01370"/>
    </source>
</evidence>